<dbReference type="GeneID" id="12509888"/>
<reference evidence="1 2" key="1">
    <citation type="journal article" date="2012" name="PLoS ONE">
        <title>The genome characteristics and predicted function of methyl-group oxidation pathway in the obligate aceticlastic methanogens, Methanosaeta spp.</title>
        <authorList>
            <person name="Zhu J."/>
            <person name="Zheng H."/>
            <person name="Ai G."/>
            <person name="Zhang G."/>
            <person name="Liu D."/>
            <person name="Liu X."/>
            <person name="Dong X."/>
        </authorList>
    </citation>
    <scope>NUCLEOTIDE SEQUENCE [LARGE SCALE GENOMIC DNA]</scope>
    <source>
        <strain evidence="1 2">6Ac</strain>
    </source>
</reference>
<dbReference type="EMBL" id="CP003117">
    <property type="protein sequence ID" value="AET64097.1"/>
    <property type="molecule type" value="Genomic_DNA"/>
</dbReference>
<accession>G7WKA4</accession>
<dbReference type="RefSeq" id="WP_014586282.1">
    <property type="nucleotide sequence ID" value="NC_017527.1"/>
</dbReference>
<dbReference type="HOGENOM" id="CLU_1197639_0_0_2"/>
<dbReference type="AlphaFoldDB" id="G7WKA4"/>
<dbReference type="PATRIC" id="fig|1110509.7.peg.806"/>
<proteinExistence type="predicted"/>
<keyword evidence="2" id="KW-1185">Reference proteome</keyword>
<organism evidence="1 2">
    <name type="scientific">Methanothrix harundinacea (strain 6Ac)</name>
    <name type="common">Methanosaeta harundinacea</name>
    <dbReference type="NCBI Taxonomy" id="1110509"/>
    <lineage>
        <taxon>Archaea</taxon>
        <taxon>Methanobacteriati</taxon>
        <taxon>Methanobacteriota</taxon>
        <taxon>Stenosarchaea group</taxon>
        <taxon>Methanomicrobia</taxon>
        <taxon>Methanotrichales</taxon>
        <taxon>Methanotrichaceae</taxon>
        <taxon>Methanothrix</taxon>
    </lineage>
</organism>
<sequence>MTINGKRALLSLVIFISILSAGQALQDWLGGWSMSIADVNNTAEYLEKAGSSPANNTTLRPTDGGIATLPTPGARREVYAIGTSTGTTAPAEVEAEEPSNFSGRWSLAVTESTTRTLDLALHQTGDLVFGKGVLGPASGSEAVGSSTGDRGIESMIDWLNQPPSGLSSASQAAASGTVVGDGLVLDLVSLDSVSLYRFDLTLTGNLVSGSYSAYGTDGSNWSGTVSGSRRA</sequence>
<name>G7WKA4_METH6</name>
<dbReference type="STRING" id="1110509.Mhar_0719"/>
<dbReference type="KEGG" id="mhi:Mhar_0719"/>
<protein>
    <submittedName>
        <fullName evidence="1">Uncharacterized protein</fullName>
    </submittedName>
</protein>
<evidence type="ECO:0000313" key="2">
    <source>
        <dbReference type="Proteomes" id="UP000005877"/>
    </source>
</evidence>
<evidence type="ECO:0000313" key="1">
    <source>
        <dbReference type="EMBL" id="AET64097.1"/>
    </source>
</evidence>
<gene>
    <name evidence="1" type="ordered locus">Mhar_0719</name>
</gene>
<dbReference type="Proteomes" id="UP000005877">
    <property type="component" value="Chromosome"/>
</dbReference>